<evidence type="ECO:0000313" key="9">
    <source>
        <dbReference type="EMBL" id="MDJ1483121.1"/>
    </source>
</evidence>
<dbReference type="PANTHER" id="PTHR33841:SF1">
    <property type="entry name" value="DNA METHYLTRANSFERASE A"/>
    <property type="match status" value="1"/>
</dbReference>
<accession>A0AAE3U873</accession>
<dbReference type="InterPro" id="IPR011639">
    <property type="entry name" value="MethylTrfase_TaqI-like_dom"/>
</dbReference>
<dbReference type="PRINTS" id="PR00507">
    <property type="entry name" value="N12N6MTFRASE"/>
</dbReference>
<dbReference type="InterPro" id="IPR053980">
    <property type="entry name" value="ISP_coupler"/>
</dbReference>
<dbReference type="SUPFAM" id="SSF53335">
    <property type="entry name" value="S-adenosyl-L-methionine-dependent methyltransferases"/>
    <property type="match status" value="1"/>
</dbReference>
<dbReference type="EC" id="2.1.1.72" evidence="1"/>
<dbReference type="GO" id="GO:0006304">
    <property type="term" value="P:DNA modification"/>
    <property type="evidence" value="ECO:0007669"/>
    <property type="project" value="InterPro"/>
</dbReference>
<evidence type="ECO:0000256" key="3">
    <source>
        <dbReference type="ARBA" id="ARBA00022679"/>
    </source>
</evidence>
<dbReference type="AlphaFoldDB" id="A0AAE3U873"/>
<sequence length="998" mass="116913">MSIQLVKQYHSDLEKIIRYGGTKKETAIRGAFQNLLNEYCKHKNLLLIPELDYKTALGKIVRPDGTVKDMLRLDWGYWESKDIFDNLDEEVNKKFEKGYPQDNIIFEDADTAILYQGSKPTLRIPMRDAGALDELLKTFLAYERPEVRSFRQAIEQFKQHIPAIVNVLRETIDNESITNLAFQQARIQFLEVCRKYINSAVKADDVREMLIQHILTEEIFLTIFEESQFHSENNIARELKKVEDTFFTGTVKRSTLEEVRPYYGYIKAQAAAIADHHEKQNFLKIIYENFYKAYNPKGADRLGVVYTPNEIVRFMIQSTDYLLGKHFGRMLGDRGVEILDPATGTGTYIAELIDYLPKEQIRYKYLNEIHANEVSILPYYIANLNIEYTYKQRVGKYEEFKNICFVDTLDNTAGIGYAGKQGELFGISVENAERIQRQNERKISVVIGNPPYNANQQNENDNNKNREYKEIDKRIKATFIKNSTAQKTKVYDMYARFYRWAMDRLNDRGIIAFITNRSFIDSRTFDGFRKCIETDFSYCYIIDTQSDVRANPRISGTMHNVFGIQTGVALMFLIKDSATENQKCQIKYISLPDEWKKEEKLQWLTENPIEKISFEIVRPDQNNNWINIADENGFNDLVPLLTIPDKKIEGIFKLNTNGVNTARDEWVFDFDKGNLTNKIKYFISTYNQSKEVNKLDYSIKWSAGLKNYFKRKNTFLFEPAHITKYLYRPFVLKNYYSEKGFSDRLTSNHYSLFGKKLNYFNKIISISGLGSSKCFSVLGVNTIFSFDLLEKTQCFSLYYYDESSSCKENVTDWALSKFNSYYGIYITKEDIFYYVYAVLYNPKYKEKYKLNLKNNFPHIPLYRDFFQWSQWGKQLMDLHINYEAVDLYPLQEKHIVKENPKPKLKAIKESGSIEIDESTILTEIPKEAWEYKLGNRSALEWVLDQYKESKPKDPTIAEKFNTYRFADYKTSVIDLLKRVCQVSIETVKIQLEMQGTGE</sequence>
<feature type="domain" description="Type ISP restriction-modification enzyme coupler" evidence="8">
    <location>
        <begin position="155"/>
        <end position="276"/>
    </location>
</feature>
<dbReference type="InterPro" id="IPR029063">
    <property type="entry name" value="SAM-dependent_MTases_sf"/>
</dbReference>
<dbReference type="RefSeq" id="WP_313982707.1">
    <property type="nucleotide sequence ID" value="NZ_JASJOS010000010.1"/>
</dbReference>
<dbReference type="Gene3D" id="3.40.50.150">
    <property type="entry name" value="Vaccinia Virus protein VP39"/>
    <property type="match status" value="1"/>
</dbReference>
<comment type="caution">
    <text evidence="9">The sequence shown here is derived from an EMBL/GenBank/DDBJ whole genome shotgun (WGS) entry which is preliminary data.</text>
</comment>
<evidence type="ECO:0000259" key="6">
    <source>
        <dbReference type="Pfam" id="PF07669"/>
    </source>
</evidence>
<gene>
    <name evidence="9" type="ORF">QNI16_21665</name>
</gene>
<feature type="domain" description="Type II methyltransferase M.TaqI-like" evidence="6">
    <location>
        <begin position="413"/>
        <end position="544"/>
    </location>
</feature>
<dbReference type="InterPro" id="IPR050953">
    <property type="entry name" value="N4_N6_ade-DNA_methylase"/>
</dbReference>
<dbReference type="GO" id="GO:0009007">
    <property type="term" value="F:site-specific DNA-methyltransferase (adenine-specific) activity"/>
    <property type="evidence" value="ECO:0007669"/>
    <property type="project" value="UniProtKB-EC"/>
</dbReference>
<evidence type="ECO:0000259" key="8">
    <source>
        <dbReference type="Pfam" id="PF22240"/>
    </source>
</evidence>
<dbReference type="InterPro" id="IPR002052">
    <property type="entry name" value="DNA_methylase_N6_adenine_CS"/>
</dbReference>
<keyword evidence="4" id="KW-0949">S-adenosyl-L-methionine</keyword>
<dbReference type="InterPro" id="IPR041635">
    <property type="entry name" value="Type_ISP_LLaBIII_C"/>
</dbReference>
<protein>
    <recommendedName>
        <fullName evidence="1">site-specific DNA-methyltransferase (adenine-specific)</fullName>
        <ecNumber evidence="1">2.1.1.72</ecNumber>
    </recommendedName>
</protein>
<comment type="catalytic activity">
    <reaction evidence="5">
        <text>a 2'-deoxyadenosine in DNA + S-adenosyl-L-methionine = an N(6)-methyl-2'-deoxyadenosine in DNA + S-adenosyl-L-homocysteine + H(+)</text>
        <dbReference type="Rhea" id="RHEA:15197"/>
        <dbReference type="Rhea" id="RHEA-COMP:12418"/>
        <dbReference type="Rhea" id="RHEA-COMP:12419"/>
        <dbReference type="ChEBI" id="CHEBI:15378"/>
        <dbReference type="ChEBI" id="CHEBI:57856"/>
        <dbReference type="ChEBI" id="CHEBI:59789"/>
        <dbReference type="ChEBI" id="CHEBI:90615"/>
        <dbReference type="ChEBI" id="CHEBI:90616"/>
        <dbReference type="EC" id="2.1.1.72"/>
    </reaction>
</comment>
<dbReference type="EMBL" id="JASJOS010000010">
    <property type="protein sequence ID" value="MDJ1483121.1"/>
    <property type="molecule type" value="Genomic_DNA"/>
</dbReference>
<dbReference type="Pfam" id="PF07669">
    <property type="entry name" value="Eco57I"/>
    <property type="match status" value="1"/>
</dbReference>
<keyword evidence="3" id="KW-0808">Transferase</keyword>
<name>A0AAE3U873_9BACT</name>
<dbReference type="Proteomes" id="UP001241110">
    <property type="component" value="Unassembled WGS sequence"/>
</dbReference>
<dbReference type="GO" id="GO:0003676">
    <property type="term" value="F:nucleic acid binding"/>
    <property type="evidence" value="ECO:0007669"/>
    <property type="project" value="InterPro"/>
</dbReference>
<dbReference type="GO" id="GO:0032259">
    <property type="term" value="P:methylation"/>
    <property type="evidence" value="ECO:0007669"/>
    <property type="project" value="UniProtKB-KW"/>
</dbReference>
<organism evidence="9 10">
    <name type="scientific">Xanthocytophaga flava</name>
    <dbReference type="NCBI Taxonomy" id="3048013"/>
    <lineage>
        <taxon>Bacteria</taxon>
        <taxon>Pseudomonadati</taxon>
        <taxon>Bacteroidota</taxon>
        <taxon>Cytophagia</taxon>
        <taxon>Cytophagales</taxon>
        <taxon>Rhodocytophagaceae</taxon>
        <taxon>Xanthocytophaga</taxon>
    </lineage>
</organism>
<dbReference type="Pfam" id="PF22240">
    <property type="entry name" value="ISP_coupler"/>
    <property type="match status" value="1"/>
</dbReference>
<evidence type="ECO:0000256" key="1">
    <source>
        <dbReference type="ARBA" id="ARBA00011900"/>
    </source>
</evidence>
<evidence type="ECO:0000259" key="7">
    <source>
        <dbReference type="Pfam" id="PF18135"/>
    </source>
</evidence>
<dbReference type="PANTHER" id="PTHR33841">
    <property type="entry name" value="DNA METHYLTRANSFERASE YEEA-RELATED"/>
    <property type="match status" value="1"/>
</dbReference>
<dbReference type="Pfam" id="PF18135">
    <property type="entry name" value="Type_ISP_C"/>
    <property type="match status" value="1"/>
</dbReference>
<proteinExistence type="predicted"/>
<evidence type="ECO:0000256" key="5">
    <source>
        <dbReference type="ARBA" id="ARBA00047942"/>
    </source>
</evidence>
<evidence type="ECO:0000256" key="4">
    <source>
        <dbReference type="ARBA" id="ARBA00022691"/>
    </source>
</evidence>
<reference evidence="9" key="1">
    <citation type="submission" date="2023-05" db="EMBL/GenBank/DDBJ databases">
        <authorList>
            <person name="Zhang X."/>
        </authorList>
    </citation>
    <scope>NUCLEOTIDE SEQUENCE</scope>
    <source>
        <strain evidence="9">YF14B1</strain>
    </source>
</reference>
<dbReference type="PROSITE" id="PS00092">
    <property type="entry name" value="N6_MTASE"/>
    <property type="match status" value="1"/>
</dbReference>
<keyword evidence="2 9" id="KW-0489">Methyltransferase</keyword>
<evidence type="ECO:0000313" key="10">
    <source>
        <dbReference type="Proteomes" id="UP001241110"/>
    </source>
</evidence>
<evidence type="ECO:0000256" key="2">
    <source>
        <dbReference type="ARBA" id="ARBA00022603"/>
    </source>
</evidence>
<feature type="domain" description="Type ISP restriction-modification enzyme LLaBIII C-terminal specificity" evidence="7">
    <location>
        <begin position="651"/>
        <end position="975"/>
    </location>
</feature>